<dbReference type="Proteomes" id="UP001210809">
    <property type="component" value="Unassembled WGS sequence"/>
</dbReference>
<keyword evidence="3" id="KW-0378">Hydrolase</keyword>
<reference evidence="3 5" key="1">
    <citation type="submission" date="2015-09" db="EMBL/GenBank/DDBJ databases">
        <authorList>
            <consortium name="Pathogen Informatics"/>
        </authorList>
    </citation>
    <scope>NUCLEOTIDE SEQUENCE [LARGE SCALE GENOMIC DNA]</scope>
    <source>
        <strain evidence="3 5">2789STDY5834928</strain>
    </source>
</reference>
<accession>A0A175A446</accession>
<dbReference type="PANTHER" id="PTHR43736">
    <property type="entry name" value="ADP-RIBOSE PYROPHOSPHATASE"/>
    <property type="match status" value="1"/>
</dbReference>
<evidence type="ECO:0000313" key="5">
    <source>
        <dbReference type="Proteomes" id="UP000095662"/>
    </source>
</evidence>
<dbReference type="OrthoDB" id="9804442at2"/>
<dbReference type="Pfam" id="PF12535">
    <property type="entry name" value="Nudix_N"/>
    <property type="match status" value="1"/>
</dbReference>
<dbReference type="SUPFAM" id="SSF55811">
    <property type="entry name" value="Nudix"/>
    <property type="match status" value="1"/>
</dbReference>
<organism evidence="3 5">
    <name type="scientific">[Eubacterium] siraeum</name>
    <dbReference type="NCBI Taxonomy" id="39492"/>
    <lineage>
        <taxon>Bacteria</taxon>
        <taxon>Bacillati</taxon>
        <taxon>Bacillota</taxon>
        <taxon>Clostridia</taxon>
        <taxon>Eubacteriales</taxon>
        <taxon>Oscillospiraceae</taxon>
        <taxon>Oscillospiraceae incertae sedis</taxon>
    </lineage>
</organism>
<dbReference type="PROSITE" id="PS51462">
    <property type="entry name" value="NUDIX"/>
    <property type="match status" value="1"/>
</dbReference>
<evidence type="ECO:0000313" key="4">
    <source>
        <dbReference type="EMBL" id="MDB8004594.1"/>
    </source>
</evidence>
<dbReference type="Proteomes" id="UP000095662">
    <property type="component" value="Unassembled WGS sequence"/>
</dbReference>
<dbReference type="AlphaFoldDB" id="A0A175A446"/>
<gene>
    <name evidence="3" type="ORF">ERS852540_02362</name>
    <name evidence="4" type="ORF">PNE09_11035</name>
</gene>
<dbReference type="EMBL" id="CZBY01000025">
    <property type="protein sequence ID" value="CUQ91588.1"/>
    <property type="molecule type" value="Genomic_DNA"/>
</dbReference>
<dbReference type="InterPro" id="IPR015797">
    <property type="entry name" value="NUDIX_hydrolase-like_dom_sf"/>
</dbReference>
<comment type="similarity">
    <text evidence="1">Belongs to the Nudix hydrolase family.</text>
</comment>
<dbReference type="GO" id="GO:0016787">
    <property type="term" value="F:hydrolase activity"/>
    <property type="evidence" value="ECO:0007669"/>
    <property type="project" value="UniProtKB-KW"/>
</dbReference>
<feature type="domain" description="Nudix hydrolase" evidence="2">
    <location>
        <begin position="70"/>
        <end position="196"/>
    </location>
</feature>
<name>A0A175A446_9FIRM</name>
<dbReference type="EMBL" id="JAQLXW010000017">
    <property type="protein sequence ID" value="MDB8004594.1"/>
    <property type="molecule type" value="Genomic_DNA"/>
</dbReference>
<dbReference type="STRING" id="39492.ERS852540_02362"/>
<dbReference type="PANTHER" id="PTHR43736:SF1">
    <property type="entry name" value="DIHYDRONEOPTERIN TRIPHOSPHATE DIPHOSPHATASE"/>
    <property type="match status" value="1"/>
</dbReference>
<evidence type="ECO:0000313" key="3">
    <source>
        <dbReference type="EMBL" id="CUQ91588.1"/>
    </source>
</evidence>
<dbReference type="Pfam" id="PF00293">
    <property type="entry name" value="NUDIX"/>
    <property type="match status" value="1"/>
</dbReference>
<sequence length="209" mass="24208">MSENMSDKWVDYAVRIQSIAQAGLAYCEDKYGRERYEELRKISAEMISAKTDIPLEKVYDLFCNESGYQTPKLDTRGAVFIDGKILLVRENNGTWSLPGGWCDVDLSVAENTEKEVLEETGLSVHCKKLIAVQDWRRHNRLNCPYGIMKFFVLCEYDSGEFKENIETTETRLFDRNALPDNLADEKTTAEQIRLCFEYYDNPHKETCLE</sequence>
<proteinExistence type="inferred from homology"/>
<reference evidence="4" key="2">
    <citation type="submission" date="2023-01" db="EMBL/GenBank/DDBJ databases">
        <title>Human gut microbiome strain richness.</title>
        <authorList>
            <person name="Chen-Liaw A."/>
        </authorList>
    </citation>
    <scope>NUCLEOTIDE SEQUENCE</scope>
    <source>
        <strain evidence="4">1001283st1_G1_1001283B150217_161031</strain>
    </source>
</reference>
<dbReference type="InterPro" id="IPR059176">
    <property type="entry name" value="UDP-X_N"/>
</dbReference>
<dbReference type="Gene3D" id="6.10.250.1120">
    <property type="match status" value="1"/>
</dbReference>
<evidence type="ECO:0000259" key="2">
    <source>
        <dbReference type="PROSITE" id="PS51462"/>
    </source>
</evidence>
<protein>
    <submittedName>
        <fullName evidence="3">Hydrolase of X-linked nucleoside diphosphate N terminal</fullName>
    </submittedName>
    <submittedName>
        <fullName evidence="4">NUDIX hydrolase</fullName>
    </submittedName>
</protein>
<dbReference type="Gene3D" id="3.90.79.10">
    <property type="entry name" value="Nucleoside Triphosphate Pyrophosphohydrolase"/>
    <property type="match status" value="1"/>
</dbReference>
<evidence type="ECO:0000256" key="1">
    <source>
        <dbReference type="ARBA" id="ARBA00005582"/>
    </source>
</evidence>
<dbReference type="InterPro" id="IPR000086">
    <property type="entry name" value="NUDIX_hydrolase_dom"/>
</dbReference>